<proteinExistence type="predicted"/>
<dbReference type="Pfam" id="PF05368">
    <property type="entry name" value="NmrA"/>
    <property type="match status" value="1"/>
</dbReference>
<reference evidence="4" key="1">
    <citation type="journal article" date="2019" name="Beilstein J. Org. Chem.">
        <title>Nanangenines: drimane sesquiterpenoids as the dominant metabolite cohort of a novel Australian fungus, Aspergillus nanangensis.</title>
        <authorList>
            <person name="Lacey H.J."/>
            <person name="Gilchrist C.L.M."/>
            <person name="Crombie A."/>
            <person name="Kalaitzis J.A."/>
            <person name="Vuong D."/>
            <person name="Rutledge P.J."/>
            <person name="Turner P."/>
            <person name="Pitt J.I."/>
            <person name="Lacey E."/>
            <person name="Chooi Y.H."/>
            <person name="Piggott A.M."/>
        </authorList>
    </citation>
    <scope>NUCLEOTIDE SEQUENCE</scope>
    <source>
        <strain evidence="4">MST-FP2251</strain>
    </source>
</reference>
<evidence type="ECO:0000259" key="3">
    <source>
        <dbReference type="Pfam" id="PF05368"/>
    </source>
</evidence>
<dbReference type="Proteomes" id="UP001194746">
    <property type="component" value="Unassembled WGS sequence"/>
</dbReference>
<protein>
    <recommendedName>
        <fullName evidence="3">NmrA-like domain-containing protein</fullName>
    </recommendedName>
</protein>
<accession>A0AAD4GUT3</accession>
<feature type="domain" description="NmrA-like" evidence="3">
    <location>
        <begin position="7"/>
        <end position="223"/>
    </location>
</feature>
<dbReference type="InterPro" id="IPR045312">
    <property type="entry name" value="PCBER-like"/>
</dbReference>
<comment type="caution">
    <text evidence="4">The sequence shown here is derived from an EMBL/GenBank/DDBJ whole genome shotgun (WGS) entry which is preliminary data.</text>
</comment>
<evidence type="ECO:0000256" key="2">
    <source>
        <dbReference type="ARBA" id="ARBA00023002"/>
    </source>
</evidence>
<sequence length="313" mass="33289">MSACPSIALAGATGFLGSAVLKELLAARVPVTVLSRKGSKSAAKLRTNSNLIVKEVDYSMEGDLTVALTGIDVVVSTLATKSISTQSTLINAAIAACVKRFIPSEFGCDTANLKARRMPVYAQKVQIQDTLIEKARQNKTFSYTFLFNGAFLDWGIQVGFLINAKQHTATLYDGGNKPFSATHLSTVGKAIVGILKNLEVTRNKGVYIHDAVVTQNELLAIAREVAPQEWMTTSASTAHLETAGYEELGKEVPDIGPAMLGFIARAVWGEGYGGDFTGRVDNELLGLPVLTKTGVEEAVKNALAAAPAENNVQ</sequence>
<gene>
    <name evidence="4" type="ORF">FE257_006731</name>
</gene>
<reference evidence="4" key="2">
    <citation type="submission" date="2020-02" db="EMBL/GenBank/DDBJ databases">
        <authorList>
            <person name="Gilchrist C.L.M."/>
            <person name="Chooi Y.-H."/>
        </authorList>
    </citation>
    <scope>NUCLEOTIDE SEQUENCE</scope>
    <source>
        <strain evidence="4">MST-FP2251</strain>
    </source>
</reference>
<dbReference type="PANTHER" id="PTHR47706">
    <property type="entry name" value="NMRA-LIKE FAMILY PROTEIN"/>
    <property type="match status" value="1"/>
</dbReference>
<dbReference type="EMBL" id="VCAU01000030">
    <property type="protein sequence ID" value="KAF9890051.1"/>
    <property type="molecule type" value="Genomic_DNA"/>
</dbReference>
<evidence type="ECO:0000313" key="4">
    <source>
        <dbReference type="EMBL" id="KAF9890051.1"/>
    </source>
</evidence>
<organism evidence="4 5">
    <name type="scientific">Aspergillus nanangensis</name>
    <dbReference type="NCBI Taxonomy" id="2582783"/>
    <lineage>
        <taxon>Eukaryota</taxon>
        <taxon>Fungi</taxon>
        <taxon>Dikarya</taxon>
        <taxon>Ascomycota</taxon>
        <taxon>Pezizomycotina</taxon>
        <taxon>Eurotiomycetes</taxon>
        <taxon>Eurotiomycetidae</taxon>
        <taxon>Eurotiales</taxon>
        <taxon>Aspergillaceae</taxon>
        <taxon>Aspergillus</taxon>
        <taxon>Aspergillus subgen. Circumdati</taxon>
    </lineage>
</organism>
<dbReference type="GO" id="GO:0016491">
    <property type="term" value="F:oxidoreductase activity"/>
    <property type="evidence" value="ECO:0007669"/>
    <property type="project" value="UniProtKB-KW"/>
</dbReference>
<dbReference type="InterPro" id="IPR008030">
    <property type="entry name" value="NmrA-like"/>
</dbReference>
<keyword evidence="1" id="KW-0521">NADP</keyword>
<evidence type="ECO:0000256" key="1">
    <source>
        <dbReference type="ARBA" id="ARBA00022857"/>
    </source>
</evidence>
<evidence type="ECO:0000313" key="5">
    <source>
        <dbReference type="Proteomes" id="UP001194746"/>
    </source>
</evidence>
<dbReference type="InterPro" id="IPR036291">
    <property type="entry name" value="NAD(P)-bd_dom_sf"/>
</dbReference>
<dbReference type="PANTHER" id="PTHR47706:SF1">
    <property type="entry name" value="CIPA-LIKE, PUTATIVE (AFU_ORTHOLOGUE AFUA_1G12460)-RELATED"/>
    <property type="match status" value="1"/>
</dbReference>
<name>A0AAD4GUT3_ASPNN</name>
<keyword evidence="2" id="KW-0560">Oxidoreductase</keyword>
<dbReference type="CDD" id="cd05259">
    <property type="entry name" value="PCBER_SDR_a"/>
    <property type="match status" value="1"/>
</dbReference>
<keyword evidence="5" id="KW-1185">Reference proteome</keyword>
<dbReference type="SUPFAM" id="SSF51735">
    <property type="entry name" value="NAD(P)-binding Rossmann-fold domains"/>
    <property type="match status" value="1"/>
</dbReference>
<dbReference type="Gene3D" id="3.90.25.10">
    <property type="entry name" value="UDP-galactose 4-epimerase, domain 1"/>
    <property type="match status" value="1"/>
</dbReference>
<dbReference type="InterPro" id="IPR051609">
    <property type="entry name" value="NmrA/Isoflavone_reductase-like"/>
</dbReference>
<dbReference type="AlphaFoldDB" id="A0AAD4GUT3"/>
<dbReference type="Gene3D" id="3.40.50.720">
    <property type="entry name" value="NAD(P)-binding Rossmann-like Domain"/>
    <property type="match status" value="1"/>
</dbReference>